<sequence>MGPIAGRPGNLLGSVGVPPAGASVAAAPAGGTQAPVALTLPAPPRASASPAQAERVRALAAEPARVTSAPSRAQVARDRLAAAQDRLSQARQVGVDVARSSFWKKALGTALAGVAVGVAAGLTALSFGGATPLLALACVNFAVTGGDAICAWRNLRNAQAEAEMRPPPYAPLPMGNSIVANALHGVLTRCNVSASTAASAALWGGRAASLGLGVASFAVGAGLSGLPLAYEVAGKLASGIGTAAAVLSTLTGAMTNDLDRELLQGSVDDIRRDVSDLRDPLQGDGALDAPGRARAADILQALDGPQSPQQLHEAALADNGRVRDAVVGTVGVFRAAEPALGLMSLLVRV</sequence>
<keyword evidence="3" id="KW-1185">Reference proteome</keyword>
<keyword evidence="1" id="KW-0812">Transmembrane</keyword>
<evidence type="ECO:0000313" key="3">
    <source>
        <dbReference type="Proteomes" id="UP000237925"/>
    </source>
</evidence>
<gene>
    <name evidence="2" type="ORF">C6568_11965</name>
</gene>
<organism evidence="2 3">
    <name type="scientific">Melaminivora suipulveris</name>
    <dbReference type="NCBI Taxonomy" id="2109913"/>
    <lineage>
        <taxon>Bacteria</taxon>
        <taxon>Pseudomonadati</taxon>
        <taxon>Pseudomonadota</taxon>
        <taxon>Betaproteobacteria</taxon>
        <taxon>Burkholderiales</taxon>
        <taxon>Comamonadaceae</taxon>
        <taxon>Melaminivora</taxon>
    </lineage>
</organism>
<dbReference type="KEGG" id="mela:C6568_11965"/>
<proteinExistence type="predicted"/>
<accession>A0A2R3QDN4</accession>
<keyword evidence="1" id="KW-1133">Transmembrane helix</keyword>
<dbReference type="Proteomes" id="UP000237925">
    <property type="component" value="Chromosome"/>
</dbReference>
<feature type="transmembrane region" description="Helical" evidence="1">
    <location>
        <begin position="106"/>
        <end position="127"/>
    </location>
</feature>
<evidence type="ECO:0000256" key="1">
    <source>
        <dbReference type="SAM" id="Phobius"/>
    </source>
</evidence>
<dbReference type="AlphaFoldDB" id="A0A2R3QDN4"/>
<name>A0A2R3QDN4_9BURK</name>
<protein>
    <submittedName>
        <fullName evidence="2">Uncharacterized protein</fullName>
    </submittedName>
</protein>
<feature type="transmembrane region" description="Helical" evidence="1">
    <location>
        <begin position="133"/>
        <end position="155"/>
    </location>
</feature>
<dbReference type="EMBL" id="CP027667">
    <property type="protein sequence ID" value="AVO49888.1"/>
    <property type="molecule type" value="Genomic_DNA"/>
</dbReference>
<evidence type="ECO:0000313" key="2">
    <source>
        <dbReference type="EMBL" id="AVO49888.1"/>
    </source>
</evidence>
<keyword evidence="1" id="KW-0472">Membrane</keyword>
<reference evidence="2 3" key="1">
    <citation type="submission" date="2018-03" db="EMBL/GenBank/DDBJ databases">
        <title>Genome sequencing of Melaminivora sp.</title>
        <authorList>
            <person name="Kim S.-J."/>
            <person name="Heo J."/>
            <person name="Ahn J.-H."/>
            <person name="Kwon S.-W."/>
        </authorList>
    </citation>
    <scope>NUCLEOTIDE SEQUENCE [LARGE SCALE GENOMIC DNA]</scope>
    <source>
        <strain evidence="2 3">SC2-9</strain>
    </source>
</reference>